<name>A0A3M5UIK8_PSESX</name>
<protein>
    <submittedName>
        <fullName evidence="1">Uncharacterized protein</fullName>
    </submittedName>
</protein>
<gene>
    <name evidence="1" type="ORF">ALP29_200479</name>
</gene>
<evidence type="ECO:0000313" key="1">
    <source>
        <dbReference type="EMBL" id="RMU45542.1"/>
    </source>
</evidence>
<comment type="caution">
    <text evidence="1">The sequence shown here is derived from an EMBL/GenBank/DDBJ whole genome shotgun (WGS) entry which is preliminary data.</text>
</comment>
<proteinExistence type="predicted"/>
<evidence type="ECO:0000313" key="2">
    <source>
        <dbReference type="Proteomes" id="UP000280395"/>
    </source>
</evidence>
<dbReference type="AlphaFoldDB" id="A0A3M5UIK8"/>
<dbReference type="Proteomes" id="UP000280395">
    <property type="component" value="Unassembled WGS sequence"/>
</dbReference>
<sequence length="120" mass="13512">MNRKRSAPKPGPEQERLFAPPAIHSFCMSAGFPYVIHTAILNVINRTVNVTQTPILERDQGTDKALYKYDNYHCLFALLKNLFWISLAIYLGESAPWLLPLAILLIGSRLRSLVCVSPTN</sequence>
<dbReference type="EMBL" id="RBUA01001326">
    <property type="protein sequence ID" value="RMU45542.1"/>
    <property type="molecule type" value="Genomic_DNA"/>
</dbReference>
<accession>A0A3M5UIK8</accession>
<reference evidence="1 2" key="1">
    <citation type="submission" date="2018-08" db="EMBL/GenBank/DDBJ databases">
        <title>Recombination of ecologically and evolutionarily significant loci maintains genetic cohesion in the Pseudomonas syringae species complex.</title>
        <authorList>
            <person name="Dillon M."/>
            <person name="Thakur S."/>
            <person name="Almeida R.N.D."/>
            <person name="Weir B.S."/>
            <person name="Guttman D.S."/>
        </authorList>
    </citation>
    <scope>NUCLEOTIDE SEQUENCE [LARGE SCALE GENOMIC DNA]</scope>
    <source>
        <strain evidence="1 2">ICMP 14479</strain>
    </source>
</reference>
<organism evidence="1 2">
    <name type="scientific">Pseudomonas syringae pv. avii</name>
    <dbReference type="NCBI Taxonomy" id="663959"/>
    <lineage>
        <taxon>Bacteria</taxon>
        <taxon>Pseudomonadati</taxon>
        <taxon>Pseudomonadota</taxon>
        <taxon>Gammaproteobacteria</taxon>
        <taxon>Pseudomonadales</taxon>
        <taxon>Pseudomonadaceae</taxon>
        <taxon>Pseudomonas</taxon>
        <taxon>Pseudomonas syringae</taxon>
    </lineage>
</organism>